<dbReference type="AlphaFoldDB" id="A0A9X1NNF9"/>
<evidence type="ECO:0000313" key="2">
    <source>
        <dbReference type="Proteomes" id="UP001138997"/>
    </source>
</evidence>
<comment type="caution">
    <text evidence="1">The sequence shown here is derived from an EMBL/GenBank/DDBJ whole genome shotgun (WGS) entry which is preliminary data.</text>
</comment>
<reference evidence="1" key="1">
    <citation type="submission" date="2021-11" db="EMBL/GenBank/DDBJ databases">
        <title>Streptomyces corallinus and Kineosporia corallina sp. nov., two new coral-derived marine actinobacteria.</title>
        <authorList>
            <person name="Buangrab K."/>
            <person name="Sutthacheep M."/>
            <person name="Yeemin T."/>
            <person name="Harunari E."/>
            <person name="Igarashi Y."/>
            <person name="Sripreechasak P."/>
            <person name="Kanchanasin P."/>
            <person name="Tanasupawat S."/>
            <person name="Phongsopitanun W."/>
        </authorList>
    </citation>
    <scope>NUCLEOTIDE SEQUENCE</scope>
    <source>
        <strain evidence="1">JCM 31032</strain>
    </source>
</reference>
<dbReference type="EMBL" id="JAJOMB010000029">
    <property type="protein sequence ID" value="MCD5316356.1"/>
    <property type="molecule type" value="Genomic_DNA"/>
</dbReference>
<evidence type="ECO:0000313" key="1">
    <source>
        <dbReference type="EMBL" id="MCD5316356.1"/>
    </source>
</evidence>
<accession>A0A9X1NNF9</accession>
<keyword evidence="2" id="KW-1185">Reference proteome</keyword>
<dbReference type="RefSeq" id="WP_231449208.1">
    <property type="nucleotide sequence ID" value="NZ_JAJOMB010000029.1"/>
</dbReference>
<gene>
    <name evidence="1" type="ORF">LR394_36210</name>
</gene>
<sequence>MPRKLRKRVVVAAFVLGLASMGVLFYQDDARDWYRNVTADDAGLYYPSSRFMAQHVGCLDTFRPAHLPGTSLTSGECDLANGAHIEFRTFATTSEAYAWHDGASGQSGRLEETGASGVGGNWVIRVTGTTDMKVISPIFQSLPS</sequence>
<protein>
    <submittedName>
        <fullName evidence="1">Uncharacterized protein</fullName>
    </submittedName>
</protein>
<proteinExistence type="predicted"/>
<name>A0A9X1NNF9_9ACTN</name>
<organism evidence="1 2">
    <name type="scientific">Kineosporia babensis</name>
    <dbReference type="NCBI Taxonomy" id="499548"/>
    <lineage>
        <taxon>Bacteria</taxon>
        <taxon>Bacillati</taxon>
        <taxon>Actinomycetota</taxon>
        <taxon>Actinomycetes</taxon>
        <taxon>Kineosporiales</taxon>
        <taxon>Kineosporiaceae</taxon>
        <taxon>Kineosporia</taxon>
    </lineage>
</organism>
<dbReference type="Proteomes" id="UP001138997">
    <property type="component" value="Unassembled WGS sequence"/>
</dbReference>